<evidence type="ECO:0000256" key="2">
    <source>
        <dbReference type="ARBA" id="ARBA00004370"/>
    </source>
</evidence>
<evidence type="ECO:0000256" key="1">
    <source>
        <dbReference type="ARBA" id="ARBA00000085"/>
    </source>
</evidence>
<dbReference type="InterPro" id="IPR003661">
    <property type="entry name" value="HisK_dim/P_dom"/>
</dbReference>
<dbReference type="SUPFAM" id="SSF55874">
    <property type="entry name" value="ATPase domain of HSP90 chaperone/DNA topoisomerase II/histidine kinase"/>
    <property type="match status" value="1"/>
</dbReference>
<evidence type="ECO:0000256" key="3">
    <source>
        <dbReference type="ARBA" id="ARBA00012438"/>
    </source>
</evidence>
<dbReference type="InterPro" id="IPR003594">
    <property type="entry name" value="HATPase_dom"/>
</dbReference>
<dbReference type="CDD" id="cd06225">
    <property type="entry name" value="HAMP"/>
    <property type="match status" value="1"/>
</dbReference>
<dbReference type="FunFam" id="3.30.565.10:FF:000006">
    <property type="entry name" value="Sensor histidine kinase WalK"/>
    <property type="match status" value="1"/>
</dbReference>
<gene>
    <name evidence="14" type="ordered locus">Thicy_1451</name>
</gene>
<evidence type="ECO:0000259" key="12">
    <source>
        <dbReference type="PROSITE" id="PS50109"/>
    </source>
</evidence>
<dbReference type="STRING" id="717773.Thicy_1451"/>
<dbReference type="PROSITE" id="PS50885">
    <property type="entry name" value="HAMP"/>
    <property type="match status" value="1"/>
</dbReference>
<proteinExistence type="predicted"/>
<comment type="catalytic activity">
    <reaction evidence="1">
        <text>ATP + protein L-histidine = ADP + protein N-phospho-L-histidine.</text>
        <dbReference type="EC" id="2.7.13.3"/>
    </reaction>
</comment>
<keyword evidence="15" id="KW-1185">Reference proteome</keyword>
<dbReference type="HOGENOM" id="CLU_000445_89_6_6"/>
<dbReference type="AlphaFoldDB" id="F6DA80"/>
<evidence type="ECO:0000256" key="8">
    <source>
        <dbReference type="ARBA" id="ARBA00022989"/>
    </source>
</evidence>
<evidence type="ECO:0000259" key="13">
    <source>
        <dbReference type="PROSITE" id="PS50885"/>
    </source>
</evidence>
<evidence type="ECO:0000256" key="5">
    <source>
        <dbReference type="ARBA" id="ARBA00022679"/>
    </source>
</evidence>
<accession>F6DA80</accession>
<sequence>MYRIFKYDYMPSQWMTAKETLKHMLGFKLKLILVALLFGLFLVIGTIVTNHYMLKTSLIEYVDQRDQLHLERIKKNLQHVLTQRGEHDLSQMDEVTWKNLVGISSRVDFAETMVPAEVFLFHPFSEFKRFHPDYTEKRLSLMTTERQCIFGNETSNRTLFLPIELNDEKIGYIGYTHREELTESLDIQLEKRQRELITYSVAFLVLITGLLLLPIAHYFIHPVLAVTQGMRALTAGRFDTRLKVNRRDEMGQLLQDFNHLAKSLKKNQQSRNQWIADISHELRTPLTIIRGDIEAMKDGVRPLNQQTLDNLHSEVVHLNRLIDDLYQIALNDVGGLRYQMNRVNVTNLIKNALDNFHGQAETKGLKLYARLPEQDLFLLGDSDRLHQMLANLLANSIAYTDAPGEIHLTLTQNKKVLHLTLEDTAPTVSEEAMQHLFERFYRAEGSRNRRFGGAGIGLALVQQIVQAHQGDVTVSASQLGGLKFTLTLPQEAYAS</sequence>
<feature type="domain" description="Histidine kinase" evidence="12">
    <location>
        <begin position="277"/>
        <end position="492"/>
    </location>
</feature>
<keyword evidence="6 11" id="KW-0812">Transmembrane</keyword>
<dbReference type="PRINTS" id="PR00344">
    <property type="entry name" value="BCTRLSENSOR"/>
</dbReference>
<feature type="transmembrane region" description="Helical" evidence="11">
    <location>
        <begin position="196"/>
        <end position="220"/>
    </location>
</feature>
<dbReference type="KEGG" id="tcy:Thicy_1451"/>
<evidence type="ECO:0000256" key="9">
    <source>
        <dbReference type="ARBA" id="ARBA00023012"/>
    </source>
</evidence>
<dbReference type="Gene3D" id="3.30.565.10">
    <property type="entry name" value="Histidine kinase-like ATPase, C-terminal domain"/>
    <property type="match status" value="1"/>
</dbReference>
<dbReference type="SUPFAM" id="SSF158472">
    <property type="entry name" value="HAMP domain-like"/>
    <property type="match status" value="1"/>
</dbReference>
<dbReference type="SUPFAM" id="SSF47384">
    <property type="entry name" value="Homodimeric domain of signal transducing histidine kinase"/>
    <property type="match status" value="1"/>
</dbReference>
<dbReference type="GO" id="GO:0005886">
    <property type="term" value="C:plasma membrane"/>
    <property type="evidence" value="ECO:0007669"/>
    <property type="project" value="UniProtKB-ARBA"/>
</dbReference>
<dbReference type="InterPro" id="IPR004358">
    <property type="entry name" value="Sig_transdc_His_kin-like_C"/>
</dbReference>
<dbReference type="PROSITE" id="PS50109">
    <property type="entry name" value="HIS_KIN"/>
    <property type="match status" value="1"/>
</dbReference>
<dbReference type="Gene3D" id="6.10.340.10">
    <property type="match status" value="1"/>
</dbReference>
<reference evidence="14 15" key="1">
    <citation type="submission" date="2011-05" db="EMBL/GenBank/DDBJ databases">
        <title>Complete sequence of Thioalkalimicrobium cyclicum ALM1.</title>
        <authorList>
            <consortium name="US DOE Joint Genome Institute"/>
            <person name="Lucas S."/>
            <person name="Han J."/>
            <person name="Lapidus A."/>
            <person name="Cheng J.-F."/>
            <person name="Goodwin L."/>
            <person name="Pitluck S."/>
            <person name="Peters L."/>
            <person name="Mikhailova N."/>
            <person name="Davenport K."/>
            <person name="Han C."/>
            <person name="Tapia R."/>
            <person name="Land M."/>
            <person name="Hauser L."/>
            <person name="Kyrpides N."/>
            <person name="Ivanova N."/>
            <person name="Pagani I."/>
            <person name="Kappler U."/>
            <person name="Woyke T."/>
        </authorList>
    </citation>
    <scope>NUCLEOTIDE SEQUENCE [LARGE SCALE GENOMIC DNA]</scope>
    <source>
        <strain evidence="15">DSM 14477 / JCM 11371 / ALM1</strain>
    </source>
</reference>
<evidence type="ECO:0000256" key="11">
    <source>
        <dbReference type="SAM" id="Phobius"/>
    </source>
</evidence>
<keyword evidence="8 11" id="KW-1133">Transmembrane helix</keyword>
<dbReference type="SMART" id="SM00388">
    <property type="entry name" value="HisKA"/>
    <property type="match status" value="1"/>
</dbReference>
<dbReference type="EMBL" id="CP002776">
    <property type="protein sequence ID" value="AEG32211.1"/>
    <property type="molecule type" value="Genomic_DNA"/>
</dbReference>
<evidence type="ECO:0000313" key="14">
    <source>
        <dbReference type="EMBL" id="AEG32211.1"/>
    </source>
</evidence>
<dbReference type="InterPro" id="IPR005467">
    <property type="entry name" value="His_kinase_dom"/>
</dbReference>
<evidence type="ECO:0000313" key="15">
    <source>
        <dbReference type="Proteomes" id="UP000009232"/>
    </source>
</evidence>
<dbReference type="Gene3D" id="1.10.287.130">
    <property type="match status" value="1"/>
</dbReference>
<dbReference type="InterPro" id="IPR036097">
    <property type="entry name" value="HisK_dim/P_sf"/>
</dbReference>
<keyword evidence="5" id="KW-0808">Transferase</keyword>
<dbReference type="OrthoDB" id="9809766at2"/>
<name>F6DA80_THICA</name>
<dbReference type="eggNOG" id="COG2770">
    <property type="taxonomic scope" value="Bacteria"/>
</dbReference>
<dbReference type="InterPro" id="IPR050428">
    <property type="entry name" value="TCS_sensor_his_kinase"/>
</dbReference>
<keyword evidence="10 11" id="KW-0472">Membrane</keyword>
<keyword evidence="7 14" id="KW-0418">Kinase</keyword>
<keyword evidence="9" id="KW-0902">Two-component regulatory system</keyword>
<evidence type="ECO:0000256" key="6">
    <source>
        <dbReference type="ARBA" id="ARBA00022692"/>
    </source>
</evidence>
<dbReference type="SMART" id="SM00304">
    <property type="entry name" value="HAMP"/>
    <property type="match status" value="1"/>
</dbReference>
<dbReference type="PANTHER" id="PTHR45436:SF5">
    <property type="entry name" value="SENSOR HISTIDINE KINASE TRCS"/>
    <property type="match status" value="1"/>
</dbReference>
<dbReference type="Proteomes" id="UP000009232">
    <property type="component" value="Chromosome"/>
</dbReference>
<evidence type="ECO:0000256" key="4">
    <source>
        <dbReference type="ARBA" id="ARBA00022553"/>
    </source>
</evidence>
<feature type="transmembrane region" description="Helical" evidence="11">
    <location>
        <begin position="31"/>
        <end position="49"/>
    </location>
</feature>
<dbReference type="GO" id="GO:0000155">
    <property type="term" value="F:phosphorelay sensor kinase activity"/>
    <property type="evidence" value="ECO:0007669"/>
    <property type="project" value="InterPro"/>
</dbReference>
<dbReference type="SMART" id="SM00387">
    <property type="entry name" value="HATPase_c"/>
    <property type="match status" value="1"/>
</dbReference>
<dbReference type="InterPro" id="IPR003660">
    <property type="entry name" value="HAMP_dom"/>
</dbReference>
<dbReference type="EC" id="2.7.13.3" evidence="3"/>
<dbReference type="CDD" id="cd00082">
    <property type="entry name" value="HisKA"/>
    <property type="match status" value="1"/>
</dbReference>
<evidence type="ECO:0000256" key="10">
    <source>
        <dbReference type="ARBA" id="ARBA00023136"/>
    </source>
</evidence>
<evidence type="ECO:0000256" key="7">
    <source>
        <dbReference type="ARBA" id="ARBA00022777"/>
    </source>
</evidence>
<dbReference type="RefSeq" id="WP_013835986.1">
    <property type="nucleotide sequence ID" value="NC_015581.1"/>
</dbReference>
<feature type="domain" description="HAMP" evidence="13">
    <location>
        <begin position="217"/>
        <end position="269"/>
    </location>
</feature>
<dbReference type="Pfam" id="PF00672">
    <property type="entry name" value="HAMP"/>
    <property type="match status" value="1"/>
</dbReference>
<dbReference type="PANTHER" id="PTHR45436">
    <property type="entry name" value="SENSOR HISTIDINE KINASE YKOH"/>
    <property type="match status" value="1"/>
</dbReference>
<dbReference type="Pfam" id="PF00512">
    <property type="entry name" value="HisKA"/>
    <property type="match status" value="1"/>
</dbReference>
<comment type="subcellular location">
    <subcellularLocation>
        <location evidence="2">Membrane</location>
    </subcellularLocation>
</comment>
<dbReference type="eggNOG" id="COG5002">
    <property type="taxonomic scope" value="Bacteria"/>
</dbReference>
<organism evidence="14 15">
    <name type="scientific">Thiomicrospira cyclica (strain DSM 14477 / JCM 11371 / ALM1)</name>
    <name type="common">Thioalkalimicrobium cyclicum</name>
    <dbReference type="NCBI Taxonomy" id="717773"/>
    <lineage>
        <taxon>Bacteria</taxon>
        <taxon>Pseudomonadati</taxon>
        <taxon>Pseudomonadota</taxon>
        <taxon>Gammaproteobacteria</taxon>
        <taxon>Thiotrichales</taxon>
        <taxon>Piscirickettsiaceae</taxon>
        <taxon>Thiomicrospira</taxon>
    </lineage>
</organism>
<dbReference type="InterPro" id="IPR036890">
    <property type="entry name" value="HATPase_C_sf"/>
</dbReference>
<protein>
    <recommendedName>
        <fullName evidence="3">histidine kinase</fullName>
        <ecNumber evidence="3">2.7.13.3</ecNumber>
    </recommendedName>
</protein>
<keyword evidence="4" id="KW-0597">Phosphoprotein</keyword>
<dbReference type="Pfam" id="PF02518">
    <property type="entry name" value="HATPase_c"/>
    <property type="match status" value="1"/>
</dbReference>